<dbReference type="SMART" id="SM00499">
    <property type="entry name" value="AAI"/>
    <property type="match status" value="1"/>
</dbReference>
<feature type="domain" description="Bifunctional inhibitor/plant lipid transfer protein/seed storage helical" evidence="2">
    <location>
        <begin position="48"/>
        <end position="127"/>
    </location>
</feature>
<protein>
    <submittedName>
        <fullName evidence="3">Cortical cell-delineating protein</fullName>
    </submittedName>
</protein>
<dbReference type="PANTHER" id="PTHR31731">
    <property type="match status" value="1"/>
</dbReference>
<keyword evidence="1" id="KW-0732">Signal</keyword>
<evidence type="ECO:0000256" key="1">
    <source>
        <dbReference type="SAM" id="SignalP"/>
    </source>
</evidence>
<proteinExistence type="predicted"/>
<dbReference type="ExpressionAtlas" id="A0A3L6DDU4">
    <property type="expression patterns" value="baseline and differential"/>
</dbReference>
<organism evidence="3">
    <name type="scientific">Zea mays</name>
    <name type="common">Maize</name>
    <dbReference type="NCBI Taxonomy" id="4577"/>
    <lineage>
        <taxon>Eukaryota</taxon>
        <taxon>Viridiplantae</taxon>
        <taxon>Streptophyta</taxon>
        <taxon>Embryophyta</taxon>
        <taxon>Tracheophyta</taxon>
        <taxon>Spermatophyta</taxon>
        <taxon>Magnoliopsida</taxon>
        <taxon>Liliopsida</taxon>
        <taxon>Poales</taxon>
        <taxon>Poaceae</taxon>
        <taxon>PACMAD clade</taxon>
        <taxon>Panicoideae</taxon>
        <taxon>Andropogonodae</taxon>
        <taxon>Andropogoneae</taxon>
        <taxon>Tripsacinae</taxon>
        <taxon>Zea</taxon>
    </lineage>
</organism>
<evidence type="ECO:0000313" key="3">
    <source>
        <dbReference type="EMBL" id="PWZ06790.1"/>
    </source>
</evidence>
<dbReference type="SUPFAM" id="SSF47699">
    <property type="entry name" value="Bifunctional inhibitor/lipid-transfer protein/seed storage 2S albumin"/>
    <property type="match status" value="1"/>
</dbReference>
<feature type="signal peptide" evidence="1">
    <location>
        <begin position="1"/>
        <end position="21"/>
    </location>
</feature>
<dbReference type="InterPro" id="IPR051636">
    <property type="entry name" value="Plant_LTP/defense-related"/>
</dbReference>
<name>A0A3L6DDU4_MAIZE</name>
<dbReference type="Proteomes" id="UP000251960">
    <property type="component" value="Chromosome 9"/>
</dbReference>
<dbReference type="InterPro" id="IPR016140">
    <property type="entry name" value="Bifunc_inhib/LTP/seed_store"/>
</dbReference>
<comment type="caution">
    <text evidence="3">The sequence shown here is derived from an EMBL/GenBank/DDBJ whole genome shotgun (WGS) entry which is preliminary data.</text>
</comment>
<dbReference type="InterPro" id="IPR036312">
    <property type="entry name" value="Bifun_inhib/LTP/seed_sf"/>
</dbReference>
<dbReference type="AlphaFoldDB" id="A0A3L6DDU4"/>
<sequence>MAPKVALFLALSLLFAAAAHGCEPYCPGPAVPTPPVLPTPSSHSHGRCPIDALKLKVCANVLGLVKVGLPQHEQCCPLLEGLVDLDAALCLCTAIKANVLGIHLNVPLSLNLILNNCGKICPEDFTCPN</sequence>
<evidence type="ECO:0000259" key="2">
    <source>
        <dbReference type="SMART" id="SM00499"/>
    </source>
</evidence>
<reference evidence="3" key="1">
    <citation type="journal article" date="2018" name="Nat. Genet.">
        <title>Extensive intraspecific gene order and gene structural variations between Mo17 and other maize genomes.</title>
        <authorList>
            <person name="Sun S."/>
            <person name="Zhou Y."/>
            <person name="Chen J."/>
            <person name="Shi J."/>
            <person name="Zhao H."/>
            <person name="Zhao H."/>
            <person name="Song W."/>
            <person name="Zhang M."/>
            <person name="Cui Y."/>
            <person name="Dong X."/>
            <person name="Liu H."/>
            <person name="Ma X."/>
            <person name="Jiao Y."/>
            <person name="Wang B."/>
            <person name="Wei X."/>
            <person name="Stein J.C."/>
            <person name="Glaubitz J.C."/>
            <person name="Lu F."/>
            <person name="Yu G."/>
            <person name="Liang C."/>
            <person name="Fengler K."/>
            <person name="Li B."/>
            <person name="Rafalski A."/>
            <person name="Schnable P.S."/>
            <person name="Ware D.H."/>
            <person name="Buckler E.S."/>
            <person name="Lai J."/>
        </authorList>
    </citation>
    <scope>NUCLEOTIDE SEQUENCE [LARGE SCALE GENOMIC DNA]</scope>
    <source>
        <tissue evidence="3">Seedling</tissue>
    </source>
</reference>
<dbReference type="Gene3D" id="1.10.110.10">
    <property type="entry name" value="Plant lipid-transfer and hydrophobic proteins"/>
    <property type="match status" value="1"/>
</dbReference>
<dbReference type="EMBL" id="NCVQ01000010">
    <property type="protein sequence ID" value="PWZ06790.1"/>
    <property type="molecule type" value="Genomic_DNA"/>
</dbReference>
<feature type="chain" id="PRO_5018287071" evidence="1">
    <location>
        <begin position="22"/>
        <end position="129"/>
    </location>
</feature>
<gene>
    <name evidence="3" type="primary">CCDP_4</name>
    <name evidence="3" type="ORF">Zm00014a_034652</name>
</gene>
<accession>A0A3L6DDU4</accession>
<dbReference type="CDD" id="cd01958">
    <property type="entry name" value="HPS_like"/>
    <property type="match status" value="1"/>
</dbReference>
<dbReference type="InterPro" id="IPR027923">
    <property type="entry name" value="Hydrophob_seed_dom"/>
</dbReference>
<dbReference type="Pfam" id="PF14547">
    <property type="entry name" value="Hydrophob_seed"/>
    <property type="match status" value="1"/>
</dbReference>